<keyword evidence="1" id="KW-0560">Oxidoreductase</keyword>
<keyword evidence="5" id="KW-1185">Reference proteome</keyword>
<organism evidence="4 5">
    <name type="scientific">Nocardioides soli</name>
    <dbReference type="NCBI Taxonomy" id="1036020"/>
    <lineage>
        <taxon>Bacteria</taxon>
        <taxon>Bacillati</taxon>
        <taxon>Actinomycetota</taxon>
        <taxon>Actinomycetes</taxon>
        <taxon>Propionibacteriales</taxon>
        <taxon>Nocardioidaceae</taxon>
        <taxon>Nocardioides</taxon>
    </lineage>
</organism>
<dbReference type="EMBL" id="JACHWR010000003">
    <property type="protein sequence ID" value="MBB3044698.1"/>
    <property type="molecule type" value="Genomic_DNA"/>
</dbReference>
<comment type="caution">
    <text evidence="4">The sequence shown here is derived from an EMBL/GenBank/DDBJ whole genome shotgun (WGS) entry which is preliminary data.</text>
</comment>
<reference evidence="4 5" key="1">
    <citation type="submission" date="2020-08" db="EMBL/GenBank/DDBJ databases">
        <title>Sequencing the genomes of 1000 actinobacteria strains.</title>
        <authorList>
            <person name="Klenk H.-P."/>
        </authorList>
    </citation>
    <scope>NUCLEOTIDE SEQUENCE [LARGE SCALE GENOMIC DNA]</scope>
    <source>
        <strain evidence="4 5">DSM 105498</strain>
    </source>
</reference>
<evidence type="ECO:0000313" key="5">
    <source>
        <dbReference type="Proteomes" id="UP000589626"/>
    </source>
</evidence>
<gene>
    <name evidence="4" type="ORF">FHU40_004535</name>
</gene>
<protein>
    <submittedName>
        <fullName evidence="4">Alkanesulfonate monooxygenase SsuD/methylene tetrahydromethanopterin reductase-like flavin-dependent oxidoreductase (Luciferase family)</fullName>
    </submittedName>
</protein>
<dbReference type="InterPro" id="IPR036661">
    <property type="entry name" value="Luciferase-like_sf"/>
</dbReference>
<dbReference type="PANTHER" id="PTHR30137:SF8">
    <property type="entry name" value="BLR5498 PROTEIN"/>
    <property type="match status" value="1"/>
</dbReference>
<keyword evidence="2 4" id="KW-0503">Monooxygenase</keyword>
<dbReference type="SUPFAM" id="SSF51679">
    <property type="entry name" value="Bacterial luciferase-like"/>
    <property type="match status" value="1"/>
</dbReference>
<dbReference type="AlphaFoldDB" id="A0A7W4W029"/>
<proteinExistence type="predicted"/>
<dbReference type="InterPro" id="IPR011251">
    <property type="entry name" value="Luciferase-like_dom"/>
</dbReference>
<dbReference type="Proteomes" id="UP000589626">
    <property type="component" value="Unassembled WGS sequence"/>
</dbReference>
<evidence type="ECO:0000313" key="4">
    <source>
        <dbReference type="EMBL" id="MBB3044698.1"/>
    </source>
</evidence>
<dbReference type="GO" id="GO:0005829">
    <property type="term" value="C:cytosol"/>
    <property type="evidence" value="ECO:0007669"/>
    <property type="project" value="TreeGrafter"/>
</dbReference>
<feature type="domain" description="Luciferase-like" evidence="3">
    <location>
        <begin position="7"/>
        <end position="293"/>
    </location>
</feature>
<evidence type="ECO:0000256" key="2">
    <source>
        <dbReference type="ARBA" id="ARBA00023033"/>
    </source>
</evidence>
<accession>A0A7W4W029</accession>
<dbReference type="Pfam" id="PF00296">
    <property type="entry name" value="Bac_luciferase"/>
    <property type="match status" value="1"/>
</dbReference>
<dbReference type="InterPro" id="IPR050766">
    <property type="entry name" value="Bact_Lucif_Oxidored"/>
</dbReference>
<evidence type="ECO:0000259" key="3">
    <source>
        <dbReference type="Pfam" id="PF00296"/>
    </source>
</evidence>
<dbReference type="PANTHER" id="PTHR30137">
    <property type="entry name" value="LUCIFERASE-LIKE MONOOXYGENASE"/>
    <property type="match status" value="1"/>
</dbReference>
<evidence type="ECO:0000256" key="1">
    <source>
        <dbReference type="ARBA" id="ARBA00023002"/>
    </source>
</evidence>
<dbReference type="RefSeq" id="WP_183594644.1">
    <property type="nucleotide sequence ID" value="NZ_JACHWR010000003.1"/>
</dbReference>
<dbReference type="GO" id="GO:0016705">
    <property type="term" value="F:oxidoreductase activity, acting on paired donors, with incorporation or reduction of molecular oxygen"/>
    <property type="evidence" value="ECO:0007669"/>
    <property type="project" value="InterPro"/>
</dbReference>
<dbReference type="Gene3D" id="3.20.20.30">
    <property type="entry name" value="Luciferase-like domain"/>
    <property type="match status" value="1"/>
</dbReference>
<dbReference type="GO" id="GO:0004497">
    <property type="term" value="F:monooxygenase activity"/>
    <property type="evidence" value="ECO:0007669"/>
    <property type="project" value="UniProtKB-KW"/>
</dbReference>
<name>A0A7W4W029_9ACTN</name>
<sequence>MSGPAPRFGVALDFAAPPGQTYAERLAELDPVLDLVGAAGYDALSAGESYVFSRSDAMGFHGPNALMMLAALAHRLTGVRLVAGVSLLAGWDARRLAYDSALVDQLSGGRLTLGLGLGSPAAWRVFGIAPEALGRRLESTVRLLREAWSGSFSLPEGCVDLVPGPVQEGGPRILLGGARKVSAERAAALADGFVASSGYSRDLIARQVRRYREAAAPGTVGSVSVNRFAVVAATEREALARYREHVAPLLAAYRATGLVDRRDPELDRDQLCLVGTPAQVAERTAEYADLGVTDLQLRVRPGRLPVAAALESLELIADEVRPRFVSGGEVA</sequence>